<keyword evidence="2" id="KW-1185">Reference proteome</keyword>
<evidence type="ECO:0000313" key="2">
    <source>
        <dbReference type="Proteomes" id="UP000789901"/>
    </source>
</evidence>
<gene>
    <name evidence="1" type="ORF">GMARGA_LOCUS23774</name>
</gene>
<organism evidence="1 2">
    <name type="scientific">Gigaspora margarita</name>
    <dbReference type="NCBI Taxonomy" id="4874"/>
    <lineage>
        <taxon>Eukaryota</taxon>
        <taxon>Fungi</taxon>
        <taxon>Fungi incertae sedis</taxon>
        <taxon>Mucoromycota</taxon>
        <taxon>Glomeromycotina</taxon>
        <taxon>Glomeromycetes</taxon>
        <taxon>Diversisporales</taxon>
        <taxon>Gigasporaceae</taxon>
        <taxon>Gigaspora</taxon>
    </lineage>
</organism>
<reference evidence="1 2" key="1">
    <citation type="submission" date="2021-06" db="EMBL/GenBank/DDBJ databases">
        <authorList>
            <person name="Kallberg Y."/>
            <person name="Tangrot J."/>
            <person name="Rosling A."/>
        </authorList>
    </citation>
    <scope>NUCLEOTIDE SEQUENCE [LARGE SCALE GENOMIC DNA]</scope>
    <source>
        <strain evidence="1 2">120-4 pot B 10/14</strain>
    </source>
</reference>
<dbReference type="Proteomes" id="UP000789901">
    <property type="component" value="Unassembled WGS sequence"/>
</dbReference>
<accession>A0ABN7VWQ4</accession>
<name>A0ABN7VWQ4_GIGMA</name>
<proteinExistence type="predicted"/>
<protein>
    <submittedName>
        <fullName evidence="1">25449_t:CDS:1</fullName>
    </submittedName>
</protein>
<evidence type="ECO:0000313" key="1">
    <source>
        <dbReference type="EMBL" id="CAG8804051.1"/>
    </source>
</evidence>
<sequence>MFSAWNNTIGGIGEMIPFMKIIKWNMANEANVPFYEWNCVDNTFNEPNNNNQAEFDVNSRMLYDMNQIRMEAVNLEST</sequence>
<dbReference type="EMBL" id="CAJVQB010024383">
    <property type="protein sequence ID" value="CAG8804051.1"/>
    <property type="molecule type" value="Genomic_DNA"/>
</dbReference>
<comment type="caution">
    <text evidence="1">The sequence shown here is derived from an EMBL/GenBank/DDBJ whole genome shotgun (WGS) entry which is preliminary data.</text>
</comment>